<feature type="compositionally biased region" description="Polar residues" evidence="3">
    <location>
        <begin position="648"/>
        <end position="659"/>
    </location>
</feature>
<dbReference type="SMART" id="SM00234">
    <property type="entry name" value="START"/>
    <property type="match status" value="1"/>
</dbReference>
<dbReference type="EMBL" id="JYDJ01000129">
    <property type="protein sequence ID" value="KRX43023.1"/>
    <property type="molecule type" value="Genomic_DNA"/>
</dbReference>
<dbReference type="Proteomes" id="UP000055048">
    <property type="component" value="Unassembled WGS sequence"/>
</dbReference>
<dbReference type="PANTHER" id="PTHR12659">
    <property type="entry name" value="RHO-TYPE GTPASE ACTIVATING PROTEIN"/>
    <property type="match status" value="1"/>
</dbReference>
<dbReference type="Gene3D" id="3.30.530.20">
    <property type="match status" value="1"/>
</dbReference>
<evidence type="ECO:0000256" key="1">
    <source>
        <dbReference type="ARBA" id="ARBA00022468"/>
    </source>
</evidence>
<feature type="region of interest" description="Disordered" evidence="3">
    <location>
        <begin position="532"/>
        <end position="551"/>
    </location>
</feature>
<feature type="compositionally biased region" description="Low complexity" evidence="3">
    <location>
        <begin position="635"/>
        <end position="647"/>
    </location>
</feature>
<keyword evidence="7" id="KW-1185">Reference proteome</keyword>
<dbReference type="PROSITE" id="PS50848">
    <property type="entry name" value="START"/>
    <property type="match status" value="1"/>
</dbReference>
<comment type="caution">
    <text evidence="6">The sequence shown here is derived from an EMBL/GenBank/DDBJ whole genome shotgun (WGS) entry which is preliminary data.</text>
</comment>
<gene>
    <name evidence="6" type="primary">DLC1</name>
    <name evidence="6" type="ORF">T05_7961</name>
</gene>
<reference evidence="6 7" key="1">
    <citation type="submission" date="2015-01" db="EMBL/GenBank/DDBJ databases">
        <title>Evolution of Trichinella species and genotypes.</title>
        <authorList>
            <person name="Korhonen P.K."/>
            <person name="Edoardo P."/>
            <person name="Giuseppe L.R."/>
            <person name="Gasser R.B."/>
        </authorList>
    </citation>
    <scope>NUCLEOTIDE SEQUENCE [LARGE SCALE GENOMIC DNA]</scope>
    <source>
        <strain evidence="6">ISS417</strain>
    </source>
</reference>
<accession>A0A0V0TVH2</accession>
<dbReference type="InterPro" id="IPR002913">
    <property type="entry name" value="START_lipid-bd_dom"/>
</dbReference>
<evidence type="ECO:0000313" key="7">
    <source>
        <dbReference type="Proteomes" id="UP000055048"/>
    </source>
</evidence>
<dbReference type="GO" id="GO:0035023">
    <property type="term" value="P:regulation of Rho protein signal transduction"/>
    <property type="evidence" value="ECO:0007669"/>
    <property type="project" value="TreeGrafter"/>
</dbReference>
<name>A0A0V0TVH2_9BILA</name>
<dbReference type="PANTHER" id="PTHR12659:SF7">
    <property type="entry name" value="CROSSVEINLESS C, ISOFORM C"/>
    <property type="match status" value="1"/>
</dbReference>
<dbReference type="GO" id="GO:0005096">
    <property type="term" value="F:GTPase activator activity"/>
    <property type="evidence" value="ECO:0007669"/>
    <property type="project" value="UniProtKB-KW"/>
</dbReference>
<evidence type="ECO:0000259" key="4">
    <source>
        <dbReference type="PROSITE" id="PS50238"/>
    </source>
</evidence>
<keyword evidence="1" id="KW-0343">GTPase activation</keyword>
<feature type="region of interest" description="Disordered" evidence="3">
    <location>
        <begin position="613"/>
        <end position="666"/>
    </location>
</feature>
<feature type="domain" description="Rho-GAP" evidence="4">
    <location>
        <begin position="924"/>
        <end position="1125"/>
    </location>
</feature>
<evidence type="ECO:0000256" key="2">
    <source>
        <dbReference type="ARBA" id="ARBA00022553"/>
    </source>
</evidence>
<dbReference type="Pfam" id="PF01852">
    <property type="entry name" value="START"/>
    <property type="match status" value="1"/>
</dbReference>
<dbReference type="Gene3D" id="1.10.555.10">
    <property type="entry name" value="Rho GTPase activation protein"/>
    <property type="match status" value="1"/>
</dbReference>
<dbReference type="InterPro" id="IPR008936">
    <property type="entry name" value="Rho_GTPase_activation_prot"/>
</dbReference>
<keyword evidence="2" id="KW-0597">Phosphoprotein</keyword>
<protein>
    <submittedName>
        <fullName evidence="6">Rho GTPase-activating protein 7</fullName>
    </submittedName>
</protein>
<dbReference type="Pfam" id="PF00620">
    <property type="entry name" value="RhoGAP"/>
    <property type="match status" value="1"/>
</dbReference>
<feature type="domain" description="START" evidence="5">
    <location>
        <begin position="1177"/>
        <end position="1348"/>
    </location>
</feature>
<dbReference type="GO" id="GO:0008289">
    <property type="term" value="F:lipid binding"/>
    <property type="evidence" value="ECO:0007669"/>
    <property type="project" value="InterPro"/>
</dbReference>
<dbReference type="SUPFAM" id="SSF55961">
    <property type="entry name" value="Bet v1-like"/>
    <property type="match status" value="1"/>
</dbReference>
<organism evidence="6 7">
    <name type="scientific">Trichinella murrelli</name>
    <dbReference type="NCBI Taxonomy" id="144512"/>
    <lineage>
        <taxon>Eukaryota</taxon>
        <taxon>Metazoa</taxon>
        <taxon>Ecdysozoa</taxon>
        <taxon>Nematoda</taxon>
        <taxon>Enoplea</taxon>
        <taxon>Dorylaimia</taxon>
        <taxon>Trichinellida</taxon>
        <taxon>Trichinellidae</taxon>
        <taxon>Trichinella</taxon>
    </lineage>
</organism>
<dbReference type="SUPFAM" id="SSF48350">
    <property type="entry name" value="GTPase activation domain, GAP"/>
    <property type="match status" value="1"/>
</dbReference>
<evidence type="ECO:0000259" key="5">
    <source>
        <dbReference type="PROSITE" id="PS50848"/>
    </source>
</evidence>
<dbReference type="STRING" id="144512.A0A0V0TVH2"/>
<evidence type="ECO:0000256" key="3">
    <source>
        <dbReference type="SAM" id="MobiDB-lite"/>
    </source>
</evidence>
<dbReference type="InterPro" id="IPR023393">
    <property type="entry name" value="START-like_dom_sf"/>
</dbReference>
<proteinExistence type="predicted"/>
<dbReference type="OrthoDB" id="10003330at2759"/>
<sequence>MQVAPVVTTATTVLPAGFSPVPAPRKRNALKAKKQLEQSQLANVDGTGSRQIVADGRTVANAHSASLHFSNNHNNNSNSSSLSVARCRANDHHHVVDQGSPPLRGLSERLLEEAQSMPNCYQFVQQTNARESKGDIPACPAHQTSDIRLQFEIACAALHGVRADLANSLASAEDACIVAGGQSSTDDALPAGPFDTKAYGKCKRPPPPPTHNVRHRQAKCSEISISSPAASTVANPAVVLSTAHSTGYIGESAKLQRYHFAHSSASRRSSSLEFTPVEEDSRIVVPMVRPTSKSKRSAALEILNGFSQGSQIADEQSTNSCGSSSVFDASPPPHLSVRSVRHVVDKLIKQVESQIPRFRRSGGASRPTWAPPTQLDPDLVETRRQAEMWTADHTLCCDLMTGSVDDESRRNVDACTQTSPLSLSCSSSFSWRSETDSIMANGMSGELSNNGFLADNEISGPNSEGSPMMTTTTTATAVATTTTTTTALSSSSSSAFAFSYSASSSSSSSSSCHSLSSVSDVADQKFATPSATAALLPSESDRSSNGATKRLSSQQAFEEALRLLLVAAADDRFDDPKLAEILNVIREPTTKPPNRPKPAATGQQRCQVTFFEQPTTRRSDHWTMSTLNNKSDENSVVSSLSPTFSSPETQVRFHQSSTSRPDDPIAPHPILRPDQSNLMSLSLSSSSSSKTIPGYGSKQACNKFSPDEQQVVVQQDDLVDGAVVGRFKSPQDDDGTRRKKKFSFSTVTGVISSGSNDDSSLDSDKWTPEIRLATEKLSKKFTSKKTLENGKKSAMDLGPPYKAGALIRSGTWLRREDSFAGDKRKSRVAGITALARSKSLTARSRCFQDVHLPSLDGLQIPVKIDALSVSQLTLTMKYALLHLTSILEKNVPYTKPTGFQFGVQRFFKRKKVPESTASTGVFGTALSVIVQRTGHPLPKCIYDAMKYIEANALDAVGIFRKSGVRSRIQKLKSLCDDPSADPVDFDQYQAWDIADLIKLYFRELPDQLLTTNLVWFTVDVPESMKMDAIRKALLLLPDENREVLHTLLHFLHKISQVSAVNQMDAQNLAICLAPSLFYIRSMSTGHPNWRRKTITTGFPSEKELKENRAAQLCLGTMIRHYDQIFQISEDVLRSCCFDKNIENRLHFVVSDQGATFDLSNHYTVCCNSLIKEHNDKWRGWIVEGNWHGAEVTSKKITDSFPLKLWRCWTEVEAPPKEVLFRILFERKIWDPDMVSCRVVKKLTDRCDVFQYMQQETPPHLKRDFCTIRIWETDLPEFRGGCVLVAFSVNNEVTELIGDVRANCLAARYVIEPAGRGRSRLTYISRIDLRGRCKTWYNRNFGPLCARQIAQIRDSFLLQLAPGPETRLKIINTHFHAGAICAYTFQH</sequence>
<dbReference type="SMART" id="SM00324">
    <property type="entry name" value="RhoGAP"/>
    <property type="match status" value="1"/>
</dbReference>
<dbReference type="GO" id="GO:0030036">
    <property type="term" value="P:actin cytoskeleton organization"/>
    <property type="evidence" value="ECO:0007669"/>
    <property type="project" value="TreeGrafter"/>
</dbReference>
<evidence type="ECO:0000313" key="6">
    <source>
        <dbReference type="EMBL" id="KRX43023.1"/>
    </source>
</evidence>
<dbReference type="InterPro" id="IPR000198">
    <property type="entry name" value="RhoGAP_dom"/>
</dbReference>
<dbReference type="PROSITE" id="PS50238">
    <property type="entry name" value="RHOGAP"/>
    <property type="match status" value="1"/>
</dbReference>
<dbReference type="GO" id="GO:0007165">
    <property type="term" value="P:signal transduction"/>
    <property type="evidence" value="ECO:0007669"/>
    <property type="project" value="InterPro"/>
</dbReference>